<comment type="caution">
    <text evidence="2">The sequence shown here is derived from an EMBL/GenBank/DDBJ whole genome shotgun (WGS) entry which is preliminary data.</text>
</comment>
<evidence type="ECO:0000256" key="1">
    <source>
        <dbReference type="SAM" id="MobiDB-lite"/>
    </source>
</evidence>
<proteinExistence type="predicted"/>
<dbReference type="AlphaFoldDB" id="A0AAI9X9Y5"/>
<reference evidence="2" key="1">
    <citation type="submission" date="2015-06" db="EMBL/GenBank/DDBJ databases">
        <authorList>
            <person name="Nguyen H."/>
        </authorList>
    </citation>
    <scope>NUCLEOTIDE SEQUENCE</scope>
    <source>
        <strain evidence="2">DAOM 180753</strain>
    </source>
</reference>
<feature type="region of interest" description="Disordered" evidence="1">
    <location>
        <begin position="1"/>
        <end position="23"/>
    </location>
</feature>
<accession>A0AAI9X9Y5</accession>
<feature type="compositionally biased region" description="Basic residues" evidence="1">
    <location>
        <begin position="1"/>
        <end position="14"/>
    </location>
</feature>
<protein>
    <submittedName>
        <fullName evidence="2">Uncharacterized protein</fullName>
    </submittedName>
</protein>
<reference evidence="2" key="2">
    <citation type="journal article" date="2016" name="Fungal Biol.">
        <title>Ochratoxin A production by Penicillium thymicola.</title>
        <authorList>
            <person name="Nguyen H.D.T."/>
            <person name="McMullin D.R."/>
            <person name="Ponomareva E."/>
            <person name="Riley R."/>
            <person name="Pomraning K.R."/>
            <person name="Baker S.E."/>
            <person name="Seifert K.A."/>
        </authorList>
    </citation>
    <scope>NUCLEOTIDE SEQUENCE</scope>
    <source>
        <strain evidence="2">DAOM 180753</strain>
    </source>
</reference>
<dbReference type="Proteomes" id="UP001227192">
    <property type="component" value="Unassembled WGS sequence"/>
</dbReference>
<dbReference type="EMBL" id="LACB01000091">
    <property type="protein sequence ID" value="KAJ9489207.1"/>
    <property type="molecule type" value="Genomic_DNA"/>
</dbReference>
<name>A0AAI9X9Y5_PENTH</name>
<evidence type="ECO:0000313" key="2">
    <source>
        <dbReference type="EMBL" id="KAJ9489207.1"/>
    </source>
</evidence>
<evidence type="ECO:0000313" key="3">
    <source>
        <dbReference type="Proteomes" id="UP001227192"/>
    </source>
</evidence>
<keyword evidence="3" id="KW-1185">Reference proteome</keyword>
<sequence>MLCREKRKKKKQSKNTKEERSWGTDSLSRLVYGYVGLGVQKFMSIYSRNFSGRIIKRGKKKKKKKRKRKKR</sequence>
<gene>
    <name evidence="2" type="ORF">VN97_g4089</name>
</gene>
<organism evidence="2 3">
    <name type="scientific">Penicillium thymicola</name>
    <dbReference type="NCBI Taxonomy" id="293382"/>
    <lineage>
        <taxon>Eukaryota</taxon>
        <taxon>Fungi</taxon>
        <taxon>Dikarya</taxon>
        <taxon>Ascomycota</taxon>
        <taxon>Pezizomycotina</taxon>
        <taxon>Eurotiomycetes</taxon>
        <taxon>Eurotiomycetidae</taxon>
        <taxon>Eurotiales</taxon>
        <taxon>Aspergillaceae</taxon>
        <taxon>Penicillium</taxon>
    </lineage>
</organism>